<name>A0ABV7YL25_9ACTN</name>
<feature type="chain" id="PRO_5046477282" description="SH3b domain-containing protein" evidence="1">
    <location>
        <begin position="33"/>
        <end position="117"/>
    </location>
</feature>
<dbReference type="EMBL" id="JBHRZH010000043">
    <property type="protein sequence ID" value="MFC3765737.1"/>
    <property type="molecule type" value="Genomic_DNA"/>
</dbReference>
<reference evidence="3" key="1">
    <citation type="journal article" date="2019" name="Int. J. Syst. Evol. Microbiol.">
        <title>The Global Catalogue of Microorganisms (GCM) 10K type strain sequencing project: providing services to taxonomists for standard genome sequencing and annotation.</title>
        <authorList>
            <consortium name="The Broad Institute Genomics Platform"/>
            <consortium name="The Broad Institute Genome Sequencing Center for Infectious Disease"/>
            <person name="Wu L."/>
            <person name="Ma J."/>
        </authorList>
    </citation>
    <scope>NUCLEOTIDE SEQUENCE [LARGE SCALE GENOMIC DNA]</scope>
    <source>
        <strain evidence="3">CGMCC 4.7241</strain>
    </source>
</reference>
<dbReference type="Proteomes" id="UP001595699">
    <property type="component" value="Unassembled WGS sequence"/>
</dbReference>
<evidence type="ECO:0000313" key="3">
    <source>
        <dbReference type="Proteomes" id="UP001595699"/>
    </source>
</evidence>
<dbReference type="RefSeq" id="WP_205121012.1">
    <property type="nucleotide sequence ID" value="NZ_JAFBCM010000001.1"/>
</dbReference>
<protein>
    <recommendedName>
        <fullName evidence="4">SH3b domain-containing protein</fullName>
    </recommendedName>
</protein>
<evidence type="ECO:0008006" key="4">
    <source>
        <dbReference type="Google" id="ProtNLM"/>
    </source>
</evidence>
<evidence type="ECO:0000256" key="1">
    <source>
        <dbReference type="SAM" id="SignalP"/>
    </source>
</evidence>
<proteinExistence type="predicted"/>
<keyword evidence="3" id="KW-1185">Reference proteome</keyword>
<sequence>MRTVLARRILGGALAAAATATVLLSAPLPANAATTAQAAPSSVVVLATCRYVVNDTGVRARYGPGTTYGIYRTLTIGEVVTGPCELIWNGPEGRYWAKLYTRAGFFVYAAAEFLSPQ</sequence>
<evidence type="ECO:0000313" key="2">
    <source>
        <dbReference type="EMBL" id="MFC3765737.1"/>
    </source>
</evidence>
<comment type="caution">
    <text evidence="2">The sequence shown here is derived from an EMBL/GenBank/DDBJ whole genome shotgun (WGS) entry which is preliminary data.</text>
</comment>
<keyword evidence="1" id="KW-0732">Signal</keyword>
<gene>
    <name evidence="2" type="ORF">ACFOUW_33225</name>
</gene>
<organism evidence="2 3">
    <name type="scientific">Tenggerimyces flavus</name>
    <dbReference type="NCBI Taxonomy" id="1708749"/>
    <lineage>
        <taxon>Bacteria</taxon>
        <taxon>Bacillati</taxon>
        <taxon>Actinomycetota</taxon>
        <taxon>Actinomycetes</taxon>
        <taxon>Propionibacteriales</taxon>
        <taxon>Nocardioidaceae</taxon>
        <taxon>Tenggerimyces</taxon>
    </lineage>
</organism>
<accession>A0ABV7YL25</accession>
<feature type="signal peptide" evidence="1">
    <location>
        <begin position="1"/>
        <end position="32"/>
    </location>
</feature>